<feature type="region of interest" description="Disordered" evidence="1">
    <location>
        <begin position="95"/>
        <end position="155"/>
    </location>
</feature>
<protein>
    <recommendedName>
        <fullName evidence="3">HIT domain-containing protein</fullName>
    </recommendedName>
</protein>
<sequence length="155" mass="17812">MPDNYLCQLCENENVNQRVSNTSIYWIGRCPICNKVIAVSQEHVSNVEEYIFDEMKQECTRLFGENTYKIDLANNHMIGHFHFHILPATEVTESTETTEAMEVTKEAPEATETPEETEAPEVIESPEVIEAPKKKKRGRPMGRRKKKKVIETANE</sequence>
<evidence type="ECO:0000256" key="1">
    <source>
        <dbReference type="SAM" id="MobiDB-lite"/>
    </source>
</evidence>
<accession>A0A6M3JBL3</accession>
<feature type="compositionally biased region" description="Basic residues" evidence="1">
    <location>
        <begin position="133"/>
        <end position="148"/>
    </location>
</feature>
<gene>
    <name evidence="2" type="ORF">MM415B00267_0042</name>
</gene>
<reference evidence="2" key="1">
    <citation type="submission" date="2020-03" db="EMBL/GenBank/DDBJ databases">
        <title>The deep terrestrial virosphere.</title>
        <authorList>
            <person name="Holmfeldt K."/>
            <person name="Nilsson E."/>
            <person name="Simone D."/>
            <person name="Lopez-Fernandez M."/>
            <person name="Wu X."/>
            <person name="de Brujin I."/>
            <person name="Lundin D."/>
            <person name="Andersson A."/>
            <person name="Bertilsson S."/>
            <person name="Dopson M."/>
        </authorList>
    </citation>
    <scope>NUCLEOTIDE SEQUENCE</scope>
    <source>
        <strain evidence="2">MM415B00267</strain>
    </source>
</reference>
<evidence type="ECO:0000313" key="2">
    <source>
        <dbReference type="EMBL" id="QJA67216.1"/>
    </source>
</evidence>
<name>A0A6M3JBL3_9ZZZZ</name>
<feature type="compositionally biased region" description="Acidic residues" evidence="1">
    <location>
        <begin position="112"/>
        <end position="121"/>
    </location>
</feature>
<organism evidence="2">
    <name type="scientific">viral metagenome</name>
    <dbReference type="NCBI Taxonomy" id="1070528"/>
    <lineage>
        <taxon>unclassified sequences</taxon>
        <taxon>metagenomes</taxon>
        <taxon>organismal metagenomes</taxon>
    </lineage>
</organism>
<dbReference type="AlphaFoldDB" id="A0A6M3JBL3"/>
<evidence type="ECO:0008006" key="3">
    <source>
        <dbReference type="Google" id="ProtNLM"/>
    </source>
</evidence>
<dbReference type="EMBL" id="MT141567">
    <property type="protein sequence ID" value="QJA67216.1"/>
    <property type="molecule type" value="Genomic_DNA"/>
</dbReference>
<proteinExistence type="predicted"/>